<dbReference type="Gene3D" id="3.90.180.10">
    <property type="entry name" value="Medium-chain alcohol dehydrogenases, catalytic domain"/>
    <property type="match status" value="1"/>
</dbReference>
<dbReference type="SUPFAM" id="SSF51735">
    <property type="entry name" value="NAD(P)-binding Rossmann-fold domains"/>
    <property type="match status" value="1"/>
</dbReference>
<reference evidence="3" key="1">
    <citation type="journal article" date="2019" name="Int. J. Syst. Evol. Microbiol.">
        <title>The Global Catalogue of Microorganisms (GCM) 10K type strain sequencing project: providing services to taxonomists for standard genome sequencing and annotation.</title>
        <authorList>
            <consortium name="The Broad Institute Genomics Platform"/>
            <consortium name="The Broad Institute Genome Sequencing Center for Infectious Disease"/>
            <person name="Wu L."/>
            <person name="Ma J."/>
        </authorList>
    </citation>
    <scope>NUCLEOTIDE SEQUENCE [LARGE SCALE GENOMIC DNA]</scope>
    <source>
        <strain evidence="3">CCM 8925</strain>
    </source>
</reference>
<dbReference type="Gene3D" id="3.40.50.720">
    <property type="entry name" value="NAD(P)-binding Rossmann-like Domain"/>
    <property type="match status" value="1"/>
</dbReference>
<sequence>MKQIVQQNFSGVDGLQIETASASRFTPLSVLVRNKYTPVLPYDWMTEYGLLKGIRPVKLPMVIGYGFGGIVEKVGLLRDKSLLGKKVIGAQPTGAAMELINSQLPPLLFTVPDNVALSEAVTLIGGADAALHAINSINVTARDTVLVTGASGGVGTYLIQLLKLAGAQVIALASPNNLNFVKSIGADIVLNYQEELATQLKDIVPPTKVIDTVGRTDLLQLIAASFAELAIFSLSLTSFTPPKAHQTFKFSNGTIGVRGYRRLLNLLADKQIVAYIQAKYKYTDVKKAHLTAKNGLKQGRILLAF</sequence>
<name>A0ABW3EC42_9LACO</name>
<dbReference type="SUPFAM" id="SSF50129">
    <property type="entry name" value="GroES-like"/>
    <property type="match status" value="1"/>
</dbReference>
<dbReference type="InterPro" id="IPR020843">
    <property type="entry name" value="ER"/>
</dbReference>
<organism evidence="2 3">
    <name type="scientific">Loigolactobacillus binensis</name>
    <dbReference type="NCBI Taxonomy" id="2559922"/>
    <lineage>
        <taxon>Bacteria</taxon>
        <taxon>Bacillati</taxon>
        <taxon>Bacillota</taxon>
        <taxon>Bacilli</taxon>
        <taxon>Lactobacillales</taxon>
        <taxon>Lactobacillaceae</taxon>
        <taxon>Loigolactobacillus</taxon>
    </lineage>
</organism>
<dbReference type="Proteomes" id="UP001597104">
    <property type="component" value="Unassembled WGS sequence"/>
</dbReference>
<dbReference type="InterPro" id="IPR036291">
    <property type="entry name" value="NAD(P)-bd_dom_sf"/>
</dbReference>
<dbReference type="RefSeq" id="WP_137638038.1">
    <property type="nucleotide sequence ID" value="NZ_BJDN01000016.1"/>
</dbReference>
<evidence type="ECO:0000313" key="3">
    <source>
        <dbReference type="Proteomes" id="UP001597104"/>
    </source>
</evidence>
<gene>
    <name evidence="2" type="ORF">ACFQZ7_05930</name>
</gene>
<dbReference type="EMBL" id="JBHTIO010000030">
    <property type="protein sequence ID" value="MFD0897276.1"/>
    <property type="molecule type" value="Genomic_DNA"/>
</dbReference>
<dbReference type="InterPro" id="IPR052733">
    <property type="entry name" value="Chloroplast_QOR"/>
</dbReference>
<evidence type="ECO:0000313" key="2">
    <source>
        <dbReference type="EMBL" id="MFD0897276.1"/>
    </source>
</evidence>
<dbReference type="Pfam" id="PF00107">
    <property type="entry name" value="ADH_zinc_N"/>
    <property type="match status" value="1"/>
</dbReference>
<evidence type="ECO:0000259" key="1">
    <source>
        <dbReference type="SMART" id="SM00829"/>
    </source>
</evidence>
<protein>
    <submittedName>
        <fullName evidence="2">Zinc-binding dehydrogenase</fullName>
    </submittedName>
</protein>
<dbReference type="InterPro" id="IPR011032">
    <property type="entry name" value="GroES-like_sf"/>
</dbReference>
<feature type="domain" description="Enoyl reductase (ER)" evidence="1">
    <location>
        <begin position="11"/>
        <end position="303"/>
    </location>
</feature>
<dbReference type="PANTHER" id="PTHR44013:SF1">
    <property type="entry name" value="ZINC-TYPE ALCOHOL DEHYDROGENASE-LIKE PROTEIN C16A3.02C"/>
    <property type="match status" value="1"/>
</dbReference>
<accession>A0ABW3EC42</accession>
<keyword evidence="3" id="KW-1185">Reference proteome</keyword>
<proteinExistence type="predicted"/>
<dbReference type="SMART" id="SM00829">
    <property type="entry name" value="PKS_ER"/>
    <property type="match status" value="1"/>
</dbReference>
<dbReference type="PANTHER" id="PTHR44013">
    <property type="entry name" value="ZINC-TYPE ALCOHOL DEHYDROGENASE-LIKE PROTEIN C16A3.02C"/>
    <property type="match status" value="1"/>
</dbReference>
<comment type="caution">
    <text evidence="2">The sequence shown here is derived from an EMBL/GenBank/DDBJ whole genome shotgun (WGS) entry which is preliminary data.</text>
</comment>
<dbReference type="InterPro" id="IPR013149">
    <property type="entry name" value="ADH-like_C"/>
</dbReference>